<proteinExistence type="predicted"/>
<dbReference type="EMBL" id="MU276189">
    <property type="protein sequence ID" value="KAI0040527.1"/>
    <property type="molecule type" value="Genomic_DNA"/>
</dbReference>
<organism evidence="1 2">
    <name type="scientific">Auriscalpium vulgare</name>
    <dbReference type="NCBI Taxonomy" id="40419"/>
    <lineage>
        <taxon>Eukaryota</taxon>
        <taxon>Fungi</taxon>
        <taxon>Dikarya</taxon>
        <taxon>Basidiomycota</taxon>
        <taxon>Agaricomycotina</taxon>
        <taxon>Agaricomycetes</taxon>
        <taxon>Russulales</taxon>
        <taxon>Auriscalpiaceae</taxon>
        <taxon>Auriscalpium</taxon>
    </lineage>
</organism>
<evidence type="ECO:0000313" key="1">
    <source>
        <dbReference type="EMBL" id="KAI0040527.1"/>
    </source>
</evidence>
<reference evidence="1" key="2">
    <citation type="journal article" date="2022" name="New Phytol.">
        <title>Evolutionary transition to the ectomycorrhizal habit in the genomes of a hyperdiverse lineage of mushroom-forming fungi.</title>
        <authorList>
            <person name="Looney B."/>
            <person name="Miyauchi S."/>
            <person name="Morin E."/>
            <person name="Drula E."/>
            <person name="Courty P.E."/>
            <person name="Kohler A."/>
            <person name="Kuo A."/>
            <person name="LaButti K."/>
            <person name="Pangilinan J."/>
            <person name="Lipzen A."/>
            <person name="Riley R."/>
            <person name="Andreopoulos W."/>
            <person name="He G."/>
            <person name="Johnson J."/>
            <person name="Nolan M."/>
            <person name="Tritt A."/>
            <person name="Barry K.W."/>
            <person name="Grigoriev I.V."/>
            <person name="Nagy L.G."/>
            <person name="Hibbett D."/>
            <person name="Henrissat B."/>
            <person name="Matheny P.B."/>
            <person name="Labbe J."/>
            <person name="Martin F.M."/>
        </authorList>
    </citation>
    <scope>NUCLEOTIDE SEQUENCE</scope>
    <source>
        <strain evidence="1">FP105234-sp</strain>
    </source>
</reference>
<gene>
    <name evidence="1" type="ORF">FA95DRAFT_1502731</name>
</gene>
<accession>A0ACB8R9E7</accession>
<evidence type="ECO:0000313" key="2">
    <source>
        <dbReference type="Proteomes" id="UP000814033"/>
    </source>
</evidence>
<protein>
    <submittedName>
        <fullName evidence="1">Uncharacterized protein</fullName>
    </submittedName>
</protein>
<comment type="caution">
    <text evidence="1">The sequence shown here is derived from an EMBL/GenBank/DDBJ whole genome shotgun (WGS) entry which is preliminary data.</text>
</comment>
<sequence length="205" mass="23530">MVGFAVQYKAAIDRITAEKSSDLRPYELSEEEWDIAQELCDVLKDATLFFSRSTPNLSTVIPAMDHIDKVFSTQSLNKSFDPAIRASLGIAKRTLNKYYNMTDWSEVYRMAMVLHPRHKLEYFKAANWDATWIQAAEAIVQEEYERSYAQPQDNESDSESVQEVPLVRALSFSAHRRWLTSLVGCWQHFRPITSLVSPQAITTSQ</sequence>
<dbReference type="Proteomes" id="UP000814033">
    <property type="component" value="Unassembled WGS sequence"/>
</dbReference>
<keyword evidence="2" id="KW-1185">Reference proteome</keyword>
<reference evidence="1" key="1">
    <citation type="submission" date="2021-02" db="EMBL/GenBank/DDBJ databases">
        <authorList>
            <consortium name="DOE Joint Genome Institute"/>
            <person name="Ahrendt S."/>
            <person name="Looney B.P."/>
            <person name="Miyauchi S."/>
            <person name="Morin E."/>
            <person name="Drula E."/>
            <person name="Courty P.E."/>
            <person name="Chicoki N."/>
            <person name="Fauchery L."/>
            <person name="Kohler A."/>
            <person name="Kuo A."/>
            <person name="Labutti K."/>
            <person name="Pangilinan J."/>
            <person name="Lipzen A."/>
            <person name="Riley R."/>
            <person name="Andreopoulos W."/>
            <person name="He G."/>
            <person name="Johnson J."/>
            <person name="Barry K.W."/>
            <person name="Grigoriev I.V."/>
            <person name="Nagy L."/>
            <person name="Hibbett D."/>
            <person name="Henrissat B."/>
            <person name="Matheny P.B."/>
            <person name="Labbe J."/>
            <person name="Martin F."/>
        </authorList>
    </citation>
    <scope>NUCLEOTIDE SEQUENCE</scope>
    <source>
        <strain evidence="1">FP105234-sp</strain>
    </source>
</reference>
<name>A0ACB8R9E7_9AGAM</name>